<reference evidence="1 2" key="1">
    <citation type="journal article" date="2018" name="Sci. Rep.">
        <title>Genomic signatures of local adaptation to the degree of environmental predictability in rotifers.</title>
        <authorList>
            <person name="Franch-Gras L."/>
            <person name="Hahn C."/>
            <person name="Garcia-Roger E.M."/>
            <person name="Carmona M.J."/>
            <person name="Serra M."/>
            <person name="Gomez A."/>
        </authorList>
    </citation>
    <scope>NUCLEOTIDE SEQUENCE [LARGE SCALE GENOMIC DNA]</scope>
    <source>
        <strain evidence="1">HYR1</strain>
    </source>
</reference>
<proteinExistence type="predicted"/>
<protein>
    <submittedName>
        <fullName evidence="1">Uncharacterized protein</fullName>
    </submittedName>
</protein>
<name>A0A3M7S4J8_BRAPC</name>
<evidence type="ECO:0000313" key="2">
    <source>
        <dbReference type="Proteomes" id="UP000276133"/>
    </source>
</evidence>
<accession>A0A3M7S4J8</accession>
<sequence>MFFFANLRKPNINFSIFLDQRFSQIFESTTLIKCHFFLKHLLTIACLLLKKYQNFGVLKSLKLYIVSTDRHPICYEKSLKIVLNIWINLYLLMSFKKKELIN</sequence>
<organism evidence="1 2">
    <name type="scientific">Brachionus plicatilis</name>
    <name type="common">Marine rotifer</name>
    <name type="synonym">Brachionus muelleri</name>
    <dbReference type="NCBI Taxonomy" id="10195"/>
    <lineage>
        <taxon>Eukaryota</taxon>
        <taxon>Metazoa</taxon>
        <taxon>Spiralia</taxon>
        <taxon>Gnathifera</taxon>
        <taxon>Rotifera</taxon>
        <taxon>Eurotatoria</taxon>
        <taxon>Monogononta</taxon>
        <taxon>Pseudotrocha</taxon>
        <taxon>Ploima</taxon>
        <taxon>Brachionidae</taxon>
        <taxon>Brachionus</taxon>
    </lineage>
</organism>
<dbReference type="EMBL" id="REGN01002049">
    <property type="protein sequence ID" value="RNA30733.1"/>
    <property type="molecule type" value="Genomic_DNA"/>
</dbReference>
<evidence type="ECO:0000313" key="1">
    <source>
        <dbReference type="EMBL" id="RNA30733.1"/>
    </source>
</evidence>
<comment type="caution">
    <text evidence="1">The sequence shown here is derived from an EMBL/GenBank/DDBJ whole genome shotgun (WGS) entry which is preliminary data.</text>
</comment>
<gene>
    <name evidence="1" type="ORF">BpHYR1_031639</name>
</gene>
<dbReference type="AlphaFoldDB" id="A0A3M7S4J8"/>
<keyword evidence="2" id="KW-1185">Reference proteome</keyword>
<dbReference type="Proteomes" id="UP000276133">
    <property type="component" value="Unassembled WGS sequence"/>
</dbReference>